<organism evidence="7 8">
    <name type="scientific">Cerasicoccus arenae</name>
    <dbReference type="NCBI Taxonomy" id="424488"/>
    <lineage>
        <taxon>Bacteria</taxon>
        <taxon>Pseudomonadati</taxon>
        <taxon>Verrucomicrobiota</taxon>
        <taxon>Opitutia</taxon>
        <taxon>Puniceicoccales</taxon>
        <taxon>Cerasicoccaceae</taxon>
        <taxon>Cerasicoccus</taxon>
    </lineage>
</organism>
<comment type="similarity">
    <text evidence="6">Belongs to the NAD kinase family.</text>
</comment>
<proteinExistence type="inferred from homology"/>
<keyword evidence="6" id="KW-0963">Cytoplasm</keyword>
<comment type="subcellular location">
    <subcellularLocation>
        <location evidence="6">Cytoplasm</location>
    </subcellularLocation>
</comment>
<keyword evidence="6" id="KW-0067">ATP-binding</keyword>
<comment type="function">
    <text evidence="6">Involved in the regulation of the intracellular balance of NAD and NADP, and is a key enzyme in the biosynthesis of NADP. Catalyzes specifically the phosphorylation on 2'-hydroxyl of the adenosine moiety of NAD to yield NADP.</text>
</comment>
<evidence type="ECO:0000256" key="4">
    <source>
        <dbReference type="ARBA" id="ARBA00023027"/>
    </source>
</evidence>
<feature type="binding site" evidence="6">
    <location>
        <position position="140"/>
    </location>
    <ligand>
        <name>NAD(+)</name>
        <dbReference type="ChEBI" id="CHEBI:57540"/>
    </ligand>
</feature>
<dbReference type="GO" id="GO:0019674">
    <property type="term" value="P:NAD+ metabolic process"/>
    <property type="evidence" value="ECO:0007669"/>
    <property type="project" value="InterPro"/>
</dbReference>
<evidence type="ECO:0000256" key="2">
    <source>
        <dbReference type="ARBA" id="ARBA00022777"/>
    </source>
</evidence>
<comment type="caution">
    <text evidence="7">The sequence shown here is derived from an EMBL/GenBank/DDBJ whole genome shotgun (WGS) entry which is preliminary data.</text>
</comment>
<dbReference type="GO" id="GO:0005524">
    <property type="term" value="F:ATP binding"/>
    <property type="evidence" value="ECO:0007669"/>
    <property type="project" value="UniProtKB-KW"/>
</dbReference>
<dbReference type="GO" id="GO:0003951">
    <property type="term" value="F:NAD+ kinase activity"/>
    <property type="evidence" value="ECO:0007669"/>
    <property type="project" value="UniProtKB-UniRule"/>
</dbReference>
<evidence type="ECO:0000256" key="6">
    <source>
        <dbReference type="HAMAP-Rule" id="MF_00361"/>
    </source>
</evidence>
<accession>A0A8J3DIX5</accession>
<dbReference type="InterPro" id="IPR017438">
    <property type="entry name" value="ATP-NAD_kinase_N"/>
</dbReference>
<dbReference type="GO" id="GO:0005737">
    <property type="term" value="C:cytoplasm"/>
    <property type="evidence" value="ECO:0007669"/>
    <property type="project" value="UniProtKB-SubCell"/>
</dbReference>
<dbReference type="SUPFAM" id="SSF111331">
    <property type="entry name" value="NAD kinase/diacylglycerol kinase-like"/>
    <property type="match status" value="1"/>
</dbReference>
<feature type="active site" description="Proton acceptor" evidence="6">
    <location>
        <position position="59"/>
    </location>
</feature>
<dbReference type="Gene3D" id="2.60.200.30">
    <property type="entry name" value="Probable inorganic polyphosphate/atp-NAD kinase, domain 2"/>
    <property type="match status" value="1"/>
</dbReference>
<comment type="caution">
    <text evidence="6">Lacks conserved residue(s) required for the propagation of feature annotation.</text>
</comment>
<name>A0A8J3DIX5_9BACT</name>
<evidence type="ECO:0000313" key="8">
    <source>
        <dbReference type="Proteomes" id="UP000642829"/>
    </source>
</evidence>
<dbReference type="Pfam" id="PF20143">
    <property type="entry name" value="NAD_kinase_C"/>
    <property type="match status" value="1"/>
</dbReference>
<feature type="binding site" evidence="6">
    <location>
        <begin position="170"/>
        <end position="175"/>
    </location>
    <ligand>
        <name>NAD(+)</name>
        <dbReference type="ChEBI" id="CHEBI:57540"/>
    </ligand>
</feature>
<protein>
    <recommendedName>
        <fullName evidence="6">NAD kinase</fullName>
        <ecNumber evidence="6">2.7.1.23</ecNumber>
    </recommendedName>
    <alternativeName>
        <fullName evidence="6">ATP-dependent NAD kinase</fullName>
    </alternativeName>
</protein>
<dbReference type="Gene3D" id="3.40.50.10330">
    <property type="entry name" value="Probable inorganic polyphosphate/atp-NAD kinase, domain 1"/>
    <property type="match status" value="1"/>
</dbReference>
<evidence type="ECO:0000256" key="1">
    <source>
        <dbReference type="ARBA" id="ARBA00022679"/>
    </source>
</evidence>
<keyword evidence="4 6" id="KW-0520">NAD</keyword>
<comment type="catalytic activity">
    <reaction evidence="5 6">
        <text>NAD(+) + ATP = ADP + NADP(+) + H(+)</text>
        <dbReference type="Rhea" id="RHEA:18629"/>
        <dbReference type="ChEBI" id="CHEBI:15378"/>
        <dbReference type="ChEBI" id="CHEBI:30616"/>
        <dbReference type="ChEBI" id="CHEBI:57540"/>
        <dbReference type="ChEBI" id="CHEBI:58349"/>
        <dbReference type="ChEBI" id="CHEBI:456216"/>
        <dbReference type="EC" id="2.7.1.23"/>
    </reaction>
</comment>
<feature type="binding site" evidence="6">
    <location>
        <begin position="129"/>
        <end position="130"/>
    </location>
    <ligand>
        <name>NAD(+)</name>
        <dbReference type="ChEBI" id="CHEBI:57540"/>
    </ligand>
</feature>
<dbReference type="EC" id="2.7.1.23" evidence="6"/>
<dbReference type="InterPro" id="IPR017437">
    <property type="entry name" value="ATP-NAD_kinase_PpnK-typ_C"/>
</dbReference>
<dbReference type="GO" id="GO:0046872">
    <property type="term" value="F:metal ion binding"/>
    <property type="evidence" value="ECO:0007669"/>
    <property type="project" value="UniProtKB-UniRule"/>
</dbReference>
<keyword evidence="2 6" id="KW-0418">Kinase</keyword>
<feature type="binding site" evidence="6">
    <location>
        <position position="159"/>
    </location>
    <ligand>
        <name>NAD(+)</name>
        <dbReference type="ChEBI" id="CHEBI:57540"/>
    </ligand>
</feature>
<dbReference type="Proteomes" id="UP000642829">
    <property type="component" value="Unassembled WGS sequence"/>
</dbReference>
<gene>
    <name evidence="6 7" type="primary">nadK</name>
    <name evidence="7" type="ORF">GCM10007047_26760</name>
</gene>
<dbReference type="HAMAP" id="MF_00361">
    <property type="entry name" value="NAD_kinase"/>
    <property type="match status" value="1"/>
</dbReference>
<dbReference type="PANTHER" id="PTHR20275">
    <property type="entry name" value="NAD KINASE"/>
    <property type="match status" value="1"/>
</dbReference>
<sequence>MLSRIAFVINREKPLAGELADFLEGVCAEHGVESTRSSDYPIAEGYLDGADACCVLGGDGTILSTAPESMRSGVPVFGVNQGKLGFLATYSPASIREHFVAVLQGEFDIQKRSVLHCTTADDQHALGLNDAVIKSADGRRLIGLQVWCAGTLVTEYYSDGLIFSTPTGSTAYNLSAGGPIIMPGAEVLVMTPICPHSLSNRSLVLTRDSVLKVSVMENAKAQVTLDGAQRFNGQEIFPLQIHISRGELPLLLPRSYSYFTILRQKLRWGGDMGEQSL</sequence>
<dbReference type="EMBL" id="BMXG01000019">
    <property type="protein sequence ID" value="GHC08173.1"/>
    <property type="molecule type" value="Genomic_DNA"/>
</dbReference>
<dbReference type="GO" id="GO:0006741">
    <property type="term" value="P:NADP+ biosynthetic process"/>
    <property type="evidence" value="ECO:0007669"/>
    <property type="project" value="UniProtKB-UniRule"/>
</dbReference>
<keyword evidence="1 6" id="KW-0808">Transferase</keyword>
<dbReference type="RefSeq" id="WP_189516062.1">
    <property type="nucleotide sequence ID" value="NZ_BMXG01000019.1"/>
</dbReference>
<evidence type="ECO:0000256" key="3">
    <source>
        <dbReference type="ARBA" id="ARBA00022857"/>
    </source>
</evidence>
<keyword evidence="6" id="KW-0547">Nucleotide-binding</keyword>
<dbReference type="InterPro" id="IPR016064">
    <property type="entry name" value="NAD/diacylglycerol_kinase_sf"/>
</dbReference>
<feature type="binding site" evidence="6">
    <location>
        <begin position="59"/>
        <end position="60"/>
    </location>
    <ligand>
        <name>NAD(+)</name>
        <dbReference type="ChEBI" id="CHEBI:57540"/>
    </ligand>
</feature>
<reference evidence="7" key="2">
    <citation type="submission" date="2020-09" db="EMBL/GenBank/DDBJ databases">
        <authorList>
            <person name="Sun Q."/>
            <person name="Kim S."/>
        </authorList>
    </citation>
    <scope>NUCLEOTIDE SEQUENCE</scope>
    <source>
        <strain evidence="7">KCTC 12870</strain>
    </source>
</reference>
<evidence type="ECO:0000256" key="5">
    <source>
        <dbReference type="ARBA" id="ARBA00047925"/>
    </source>
</evidence>
<keyword evidence="8" id="KW-1185">Reference proteome</keyword>
<dbReference type="InterPro" id="IPR002504">
    <property type="entry name" value="NADK"/>
</dbReference>
<dbReference type="Pfam" id="PF01513">
    <property type="entry name" value="NAD_kinase"/>
    <property type="match status" value="1"/>
</dbReference>
<reference evidence="7" key="1">
    <citation type="journal article" date="2014" name="Int. J. Syst. Evol. Microbiol.">
        <title>Complete genome sequence of Corynebacterium casei LMG S-19264T (=DSM 44701T), isolated from a smear-ripened cheese.</title>
        <authorList>
            <consortium name="US DOE Joint Genome Institute (JGI-PGF)"/>
            <person name="Walter F."/>
            <person name="Albersmeier A."/>
            <person name="Kalinowski J."/>
            <person name="Ruckert C."/>
        </authorList>
    </citation>
    <scope>NUCLEOTIDE SEQUENCE</scope>
    <source>
        <strain evidence="7">KCTC 12870</strain>
    </source>
</reference>
<keyword evidence="3 6" id="KW-0521">NADP</keyword>
<comment type="cofactor">
    <cofactor evidence="6">
        <name>a divalent metal cation</name>
        <dbReference type="ChEBI" id="CHEBI:60240"/>
    </cofactor>
</comment>
<evidence type="ECO:0000313" key="7">
    <source>
        <dbReference type="EMBL" id="GHC08173.1"/>
    </source>
</evidence>
<dbReference type="PANTHER" id="PTHR20275:SF0">
    <property type="entry name" value="NAD KINASE"/>
    <property type="match status" value="1"/>
</dbReference>
<dbReference type="GO" id="GO:0051287">
    <property type="term" value="F:NAD binding"/>
    <property type="evidence" value="ECO:0007669"/>
    <property type="project" value="UniProtKB-ARBA"/>
</dbReference>
<dbReference type="AlphaFoldDB" id="A0A8J3DIX5"/>